<reference evidence="8 9" key="1">
    <citation type="submission" date="2019-06" db="EMBL/GenBank/DDBJ databases">
        <title>Sequencing the genomes of 1000 actinobacteria strains.</title>
        <authorList>
            <person name="Klenk H.-P."/>
        </authorList>
    </citation>
    <scope>NUCLEOTIDE SEQUENCE [LARGE SCALE GENOMIC DNA]</scope>
    <source>
        <strain evidence="8 9">DSM 45679</strain>
    </source>
</reference>
<comment type="caution">
    <text evidence="8">The sequence shown here is derived from an EMBL/GenBank/DDBJ whole genome shotgun (WGS) entry which is preliminary data.</text>
</comment>
<dbReference type="AlphaFoldDB" id="A0A542CUV2"/>
<dbReference type="NCBIfam" id="TIGR03168">
    <property type="entry name" value="1-PFK"/>
    <property type="match status" value="1"/>
</dbReference>
<dbReference type="GO" id="GO:0005524">
    <property type="term" value="F:ATP binding"/>
    <property type="evidence" value="ECO:0007669"/>
    <property type="project" value="UniProtKB-KW"/>
</dbReference>
<dbReference type="GO" id="GO:0008443">
    <property type="term" value="F:phosphofructokinase activity"/>
    <property type="evidence" value="ECO:0007669"/>
    <property type="project" value="TreeGrafter"/>
</dbReference>
<dbReference type="Proteomes" id="UP000320876">
    <property type="component" value="Unassembled WGS sequence"/>
</dbReference>
<keyword evidence="4 8" id="KW-0418">Kinase</keyword>
<dbReference type="GO" id="GO:0005829">
    <property type="term" value="C:cytosol"/>
    <property type="evidence" value="ECO:0007669"/>
    <property type="project" value="TreeGrafter"/>
</dbReference>
<dbReference type="RefSeq" id="WP_142003809.1">
    <property type="nucleotide sequence ID" value="NZ_VFML01000002.1"/>
</dbReference>
<evidence type="ECO:0000256" key="5">
    <source>
        <dbReference type="ARBA" id="ARBA00022840"/>
    </source>
</evidence>
<organism evidence="8 9">
    <name type="scientific">Amycolatopsis cihanbeyliensis</name>
    <dbReference type="NCBI Taxonomy" id="1128664"/>
    <lineage>
        <taxon>Bacteria</taxon>
        <taxon>Bacillati</taxon>
        <taxon>Actinomycetota</taxon>
        <taxon>Actinomycetes</taxon>
        <taxon>Pseudonocardiales</taxon>
        <taxon>Pseudonocardiaceae</taxon>
        <taxon>Amycolatopsis</taxon>
    </lineage>
</organism>
<keyword evidence="3" id="KW-0547">Nucleotide-binding</keyword>
<evidence type="ECO:0000313" key="8">
    <source>
        <dbReference type="EMBL" id="TQI94594.1"/>
    </source>
</evidence>
<proteinExistence type="inferred from homology"/>
<keyword evidence="9" id="KW-1185">Reference proteome</keyword>
<dbReference type="SUPFAM" id="SSF53613">
    <property type="entry name" value="Ribokinase-like"/>
    <property type="match status" value="1"/>
</dbReference>
<feature type="domain" description="Carbohydrate kinase PfkB" evidence="7">
    <location>
        <begin position="12"/>
        <end position="279"/>
    </location>
</feature>
<evidence type="ECO:0000256" key="6">
    <source>
        <dbReference type="PIRNR" id="PIRNR000535"/>
    </source>
</evidence>
<dbReference type="EMBL" id="VFML01000002">
    <property type="protein sequence ID" value="TQI94594.1"/>
    <property type="molecule type" value="Genomic_DNA"/>
</dbReference>
<dbReference type="InterPro" id="IPR002173">
    <property type="entry name" value="Carboh/pur_kinase_PfkB_CS"/>
</dbReference>
<sequence length="307" mass="30735">MILTVTPNTALDVTYTLERLVPDATHRALAVRSRAGGKGMNVARVVRAAGGEACAVGTAGGAEAALLGADLTAAGLPHELVPIGGSTRRTVTLISTVDSTTTLVNEPGPELAPAEWATLTGTVRRLLPAAGALVCAGSLPPGAGGYTDLLALAGDLPTILDTSGAALTAALPARPTVVKPNAAELREVTGHNDPVAAAHRLRAAGARAVVVSLGADGLLAVTAEGAWHARPSRPLTGNPTGAGDAAVAGMALELAAGSAWPRVLRRAVALSAAAVLGPLAGDVDLEHYQREYEAVIIEEDHATGSDS</sequence>
<protein>
    <submittedName>
        <fullName evidence="8">Tagatose 6-phosphate kinase</fullName>
    </submittedName>
</protein>
<evidence type="ECO:0000256" key="1">
    <source>
        <dbReference type="ARBA" id="ARBA00010688"/>
    </source>
</evidence>
<evidence type="ECO:0000256" key="3">
    <source>
        <dbReference type="ARBA" id="ARBA00022741"/>
    </source>
</evidence>
<evidence type="ECO:0000259" key="7">
    <source>
        <dbReference type="Pfam" id="PF00294"/>
    </source>
</evidence>
<evidence type="ECO:0000256" key="2">
    <source>
        <dbReference type="ARBA" id="ARBA00022679"/>
    </source>
</evidence>
<dbReference type="PROSITE" id="PS00584">
    <property type="entry name" value="PFKB_KINASES_2"/>
    <property type="match status" value="1"/>
</dbReference>
<dbReference type="PIRSF" id="PIRSF000535">
    <property type="entry name" value="1PFK/6PFK/LacC"/>
    <property type="match status" value="1"/>
</dbReference>
<dbReference type="Gene3D" id="3.40.1190.20">
    <property type="match status" value="1"/>
</dbReference>
<keyword evidence="5" id="KW-0067">ATP-binding</keyword>
<keyword evidence="2 6" id="KW-0808">Transferase</keyword>
<evidence type="ECO:0000313" key="9">
    <source>
        <dbReference type="Proteomes" id="UP000320876"/>
    </source>
</evidence>
<name>A0A542CUV2_AMYCI</name>
<evidence type="ECO:0000256" key="4">
    <source>
        <dbReference type="ARBA" id="ARBA00022777"/>
    </source>
</evidence>
<dbReference type="PANTHER" id="PTHR46566:SF5">
    <property type="entry name" value="1-PHOSPHOFRUCTOKINASE"/>
    <property type="match status" value="1"/>
</dbReference>
<comment type="similarity">
    <text evidence="1">Belongs to the carbohydrate kinase PfkB family.</text>
</comment>
<dbReference type="InterPro" id="IPR017583">
    <property type="entry name" value="Tagatose/fructose_Pkinase"/>
</dbReference>
<accession>A0A542CUV2</accession>
<dbReference type="InterPro" id="IPR029056">
    <property type="entry name" value="Ribokinase-like"/>
</dbReference>
<dbReference type="CDD" id="cd01164">
    <property type="entry name" value="FruK_PfkB_like"/>
    <property type="match status" value="1"/>
</dbReference>
<gene>
    <name evidence="8" type="ORF">FB471_6762</name>
</gene>
<dbReference type="InterPro" id="IPR011611">
    <property type="entry name" value="PfkB_dom"/>
</dbReference>
<dbReference type="PANTHER" id="PTHR46566">
    <property type="entry name" value="1-PHOSPHOFRUCTOKINASE-RELATED"/>
    <property type="match status" value="1"/>
</dbReference>
<dbReference type="OrthoDB" id="9801219at2"/>
<dbReference type="Pfam" id="PF00294">
    <property type="entry name" value="PfkB"/>
    <property type="match status" value="1"/>
</dbReference>